<accession>A0A0R3RW57</accession>
<dbReference type="STRING" id="1147741.A0A0R3RW57"/>
<dbReference type="Proteomes" id="UP000050640">
    <property type="component" value="Unplaced"/>
</dbReference>
<reference evidence="3" key="1">
    <citation type="submission" date="2017-02" db="UniProtKB">
        <authorList>
            <consortium name="WormBaseParasite"/>
        </authorList>
    </citation>
    <scope>IDENTIFICATION</scope>
</reference>
<name>A0A0R3RW57_9BILA</name>
<evidence type="ECO:0000256" key="1">
    <source>
        <dbReference type="SAM" id="MobiDB-lite"/>
    </source>
</evidence>
<protein>
    <submittedName>
        <fullName evidence="3">SCP domain-containing protein</fullName>
    </submittedName>
</protein>
<keyword evidence="2" id="KW-1185">Reference proteome</keyword>
<organism evidence="2 3">
    <name type="scientific">Elaeophora elaphi</name>
    <dbReference type="NCBI Taxonomy" id="1147741"/>
    <lineage>
        <taxon>Eukaryota</taxon>
        <taxon>Metazoa</taxon>
        <taxon>Ecdysozoa</taxon>
        <taxon>Nematoda</taxon>
        <taxon>Chromadorea</taxon>
        <taxon>Rhabditida</taxon>
        <taxon>Spirurina</taxon>
        <taxon>Spiruromorpha</taxon>
        <taxon>Filarioidea</taxon>
        <taxon>Onchocercidae</taxon>
        <taxon>Elaeophora</taxon>
    </lineage>
</organism>
<sequence length="291" mass="33239">LANLEILSFVFYPIITGIGKDKQKLKWLAFAAIKNKDNNDSCIIGDKQLIVKSDANNDSHSNNASRMTLNENLPSPERPDTILSPTTAFLLKPISKTSQFYERIPRASGNAKNRFLNLPAPYHLLPDTPYFRRAPIIPPPTRESSSTRQMPIQQCIINHYLSSMKMDDENGFAAIERYERECYEQLYVSFSCYYPPHEHFGVRGFQKGTGRIEGNVYDTGSRVDMNTGKHIPSTNFFTASMANADYAKTFNHLANSTNGHNWSALVAPFNQRYKVWNCQPSWWTCNFNFKE</sequence>
<evidence type="ECO:0000313" key="2">
    <source>
        <dbReference type="Proteomes" id="UP000050640"/>
    </source>
</evidence>
<dbReference type="WBParaSite" id="EEL_0000637901-mRNA-1">
    <property type="protein sequence ID" value="EEL_0000637901-mRNA-1"/>
    <property type="gene ID" value="EEL_0000637901"/>
</dbReference>
<proteinExistence type="predicted"/>
<feature type="compositionally biased region" description="Low complexity" evidence="1">
    <location>
        <begin position="54"/>
        <end position="65"/>
    </location>
</feature>
<evidence type="ECO:0000313" key="3">
    <source>
        <dbReference type="WBParaSite" id="EEL_0000637901-mRNA-1"/>
    </source>
</evidence>
<feature type="region of interest" description="Disordered" evidence="1">
    <location>
        <begin position="54"/>
        <end position="78"/>
    </location>
</feature>
<dbReference type="AlphaFoldDB" id="A0A0R3RW57"/>